<gene>
    <name evidence="1" type="ORF">ORI27_27555</name>
</gene>
<dbReference type="RefSeq" id="WP_266000315.1">
    <property type="nucleotide sequence ID" value="NZ_JAPJDN010000040.1"/>
</dbReference>
<organism evidence="1 2">
    <name type="scientific">Mycobacterium pinniadriaticum</name>
    <dbReference type="NCBI Taxonomy" id="2994102"/>
    <lineage>
        <taxon>Bacteria</taxon>
        <taxon>Bacillati</taxon>
        <taxon>Actinomycetota</taxon>
        <taxon>Actinomycetes</taxon>
        <taxon>Mycobacteriales</taxon>
        <taxon>Mycobacteriaceae</taxon>
        <taxon>Mycobacterium</taxon>
    </lineage>
</organism>
<evidence type="ECO:0000313" key="1">
    <source>
        <dbReference type="EMBL" id="MCX2940454.1"/>
    </source>
</evidence>
<comment type="caution">
    <text evidence="1">The sequence shown here is derived from an EMBL/GenBank/DDBJ whole genome shotgun (WGS) entry which is preliminary data.</text>
</comment>
<reference evidence="1 2" key="1">
    <citation type="submission" date="2022-11" db="EMBL/GenBank/DDBJ databases">
        <title>Mycobacterium sp. nov.</title>
        <authorList>
            <person name="Papic B."/>
            <person name="Spicic S."/>
            <person name="Duvnjak S."/>
        </authorList>
    </citation>
    <scope>NUCLEOTIDE SEQUENCE [LARGE SCALE GENOMIC DNA]</scope>
    <source>
        <strain evidence="1 2">CVI_P4</strain>
    </source>
</reference>
<protein>
    <recommendedName>
        <fullName evidence="3">Gp13 protein</fullName>
    </recommendedName>
</protein>
<evidence type="ECO:0000313" key="2">
    <source>
        <dbReference type="Proteomes" id="UP001300745"/>
    </source>
</evidence>
<sequence>MTSVLVPIRFDAPLVNPAPGGLYAATVWSDSGEGDPLRWLPSGVEVRPHNYGGEDAFGVWAAAWNAAEADLTEDDVKTGVRPLIPDPFVGMTVWASDEGKFHCEDPVVARVRAEQNLRLLEPVAVEAQFAARLLADAPSPAAAADLVDALGLLESAFATTNTLGFIHASPKWLPRACAAQLIVRSGVALKTPGGHSWIFGGGYVAGLGDTLVATSQPFGWRGPVAVKDAARLEHNKFAAVAERSVLVGYEALVGAAAIS</sequence>
<name>A0ABT3SLQ4_9MYCO</name>
<dbReference type="Proteomes" id="UP001300745">
    <property type="component" value="Unassembled WGS sequence"/>
</dbReference>
<accession>A0ABT3SLQ4</accession>
<dbReference type="EMBL" id="JAPJDO010000040">
    <property type="protein sequence ID" value="MCX2940454.1"/>
    <property type="molecule type" value="Genomic_DNA"/>
</dbReference>
<evidence type="ECO:0008006" key="3">
    <source>
        <dbReference type="Google" id="ProtNLM"/>
    </source>
</evidence>
<keyword evidence="2" id="KW-1185">Reference proteome</keyword>
<proteinExistence type="predicted"/>